<dbReference type="AlphaFoldDB" id="A0A4D6MXC3"/>
<reference evidence="2 3" key="1">
    <citation type="submission" date="2019-04" db="EMBL/GenBank/DDBJ databases">
        <title>An improved genome assembly and genetic linkage map for asparagus bean, Vigna unguiculata ssp. sesquipedialis.</title>
        <authorList>
            <person name="Xia Q."/>
            <person name="Zhang R."/>
            <person name="Dong Y."/>
        </authorList>
    </citation>
    <scope>NUCLEOTIDE SEQUENCE [LARGE SCALE GENOMIC DNA]</scope>
    <source>
        <tissue evidence="2">Leaf</tissue>
    </source>
</reference>
<organism evidence="2 3">
    <name type="scientific">Vigna unguiculata</name>
    <name type="common">Cowpea</name>
    <dbReference type="NCBI Taxonomy" id="3917"/>
    <lineage>
        <taxon>Eukaryota</taxon>
        <taxon>Viridiplantae</taxon>
        <taxon>Streptophyta</taxon>
        <taxon>Embryophyta</taxon>
        <taxon>Tracheophyta</taxon>
        <taxon>Spermatophyta</taxon>
        <taxon>Magnoliopsida</taxon>
        <taxon>eudicotyledons</taxon>
        <taxon>Gunneridae</taxon>
        <taxon>Pentapetalae</taxon>
        <taxon>rosids</taxon>
        <taxon>fabids</taxon>
        <taxon>Fabales</taxon>
        <taxon>Fabaceae</taxon>
        <taxon>Papilionoideae</taxon>
        <taxon>50 kb inversion clade</taxon>
        <taxon>NPAAA clade</taxon>
        <taxon>indigoferoid/millettioid clade</taxon>
        <taxon>Phaseoleae</taxon>
        <taxon>Vigna</taxon>
    </lineage>
</organism>
<accession>A0A4D6MXC3</accession>
<evidence type="ECO:0000313" key="2">
    <source>
        <dbReference type="EMBL" id="QCE04535.1"/>
    </source>
</evidence>
<dbReference type="EMBL" id="CP039352">
    <property type="protein sequence ID" value="QCE04535.1"/>
    <property type="molecule type" value="Genomic_DNA"/>
</dbReference>
<protein>
    <submittedName>
        <fullName evidence="2">Uncharacterized protein</fullName>
    </submittedName>
</protein>
<name>A0A4D6MXC3_VIGUN</name>
<gene>
    <name evidence="2" type="ORF">DEO72_LG8g2571</name>
</gene>
<feature type="region of interest" description="Disordered" evidence="1">
    <location>
        <begin position="1"/>
        <end position="29"/>
    </location>
</feature>
<dbReference type="Proteomes" id="UP000501690">
    <property type="component" value="Linkage Group LG8"/>
</dbReference>
<evidence type="ECO:0000313" key="3">
    <source>
        <dbReference type="Proteomes" id="UP000501690"/>
    </source>
</evidence>
<sequence length="130" mass="14660">MGEKKKSTFKRTHTMSSQKTTRRSWRDEDRGMELARRSWCDGVGATKITATEATTWLNRGAESIGTLNLGFRRNWRDEDRGTKLARRRRRNGAGTTKIAVTKATTWLNRRVAESIGTLNLGKGDCVVCIA</sequence>
<evidence type="ECO:0000256" key="1">
    <source>
        <dbReference type="SAM" id="MobiDB-lite"/>
    </source>
</evidence>
<proteinExistence type="predicted"/>
<keyword evidence="3" id="KW-1185">Reference proteome</keyword>